<keyword evidence="2" id="KW-1185">Reference proteome</keyword>
<evidence type="ECO:0000313" key="2">
    <source>
        <dbReference type="Proteomes" id="UP000094385"/>
    </source>
</evidence>
<proteinExistence type="predicted"/>
<gene>
    <name evidence="1" type="ORF">LIPSTDRAFT_205412</name>
</gene>
<evidence type="ECO:0000313" key="1">
    <source>
        <dbReference type="EMBL" id="ODQ75359.1"/>
    </source>
</evidence>
<dbReference type="EMBL" id="KV454290">
    <property type="protein sequence ID" value="ODQ75359.1"/>
    <property type="molecule type" value="Genomic_DNA"/>
</dbReference>
<dbReference type="Proteomes" id="UP000094385">
    <property type="component" value="Unassembled WGS sequence"/>
</dbReference>
<dbReference type="AlphaFoldDB" id="A0A1E3QCC3"/>
<name>A0A1E3QCC3_LIPST</name>
<reference evidence="1 2" key="1">
    <citation type="journal article" date="2016" name="Proc. Natl. Acad. Sci. U.S.A.">
        <title>Comparative genomics of biotechnologically important yeasts.</title>
        <authorList>
            <person name="Riley R."/>
            <person name="Haridas S."/>
            <person name="Wolfe K.H."/>
            <person name="Lopes M.R."/>
            <person name="Hittinger C.T."/>
            <person name="Goeker M."/>
            <person name="Salamov A.A."/>
            <person name="Wisecaver J.H."/>
            <person name="Long T.M."/>
            <person name="Calvey C.H."/>
            <person name="Aerts A.L."/>
            <person name="Barry K.W."/>
            <person name="Choi C."/>
            <person name="Clum A."/>
            <person name="Coughlan A.Y."/>
            <person name="Deshpande S."/>
            <person name="Douglass A.P."/>
            <person name="Hanson S.J."/>
            <person name="Klenk H.-P."/>
            <person name="LaButti K.M."/>
            <person name="Lapidus A."/>
            <person name="Lindquist E.A."/>
            <person name="Lipzen A.M."/>
            <person name="Meier-Kolthoff J.P."/>
            <person name="Ohm R.A."/>
            <person name="Otillar R.P."/>
            <person name="Pangilinan J.L."/>
            <person name="Peng Y."/>
            <person name="Rokas A."/>
            <person name="Rosa C.A."/>
            <person name="Scheuner C."/>
            <person name="Sibirny A.A."/>
            <person name="Slot J.C."/>
            <person name="Stielow J.B."/>
            <person name="Sun H."/>
            <person name="Kurtzman C.P."/>
            <person name="Blackwell M."/>
            <person name="Grigoriev I.V."/>
            <person name="Jeffries T.W."/>
        </authorList>
    </citation>
    <scope>NUCLEOTIDE SEQUENCE [LARGE SCALE GENOMIC DNA]</scope>
    <source>
        <strain evidence="1 2">NRRL Y-11557</strain>
    </source>
</reference>
<organism evidence="1 2">
    <name type="scientific">Lipomyces starkeyi NRRL Y-11557</name>
    <dbReference type="NCBI Taxonomy" id="675824"/>
    <lineage>
        <taxon>Eukaryota</taxon>
        <taxon>Fungi</taxon>
        <taxon>Dikarya</taxon>
        <taxon>Ascomycota</taxon>
        <taxon>Saccharomycotina</taxon>
        <taxon>Lipomycetes</taxon>
        <taxon>Lipomycetales</taxon>
        <taxon>Lipomycetaceae</taxon>
        <taxon>Lipomyces</taxon>
    </lineage>
</organism>
<accession>A0A1E3QCC3</accession>
<protein>
    <submittedName>
        <fullName evidence="1">Uncharacterized protein</fullName>
    </submittedName>
</protein>
<sequence>MQAGSLLRPISCKYNTIFCIFNSPGSCDCCIESIDLHDTPQHRRNKVSRTRHLGDRRWSQARTQHRGRKFYYQFIYVDSVIDFILRSDSVNGRLRIVLTHIETQHLTHTKTLT</sequence>